<evidence type="ECO:0000313" key="2">
    <source>
        <dbReference type="Proteomes" id="UP000037977"/>
    </source>
</evidence>
<dbReference type="EMBL" id="LGCI01000009">
    <property type="protein sequence ID" value="KOY81541.1"/>
    <property type="molecule type" value="Genomic_DNA"/>
</dbReference>
<dbReference type="OrthoDB" id="9810913at2"/>
<keyword evidence="2" id="KW-1185">Reference proteome</keyword>
<gene>
    <name evidence="1" type="ORF">ADM90_14110</name>
</gene>
<protein>
    <recommendedName>
        <fullName evidence="3">DUF4145 domain-containing protein</fullName>
    </recommendedName>
</protein>
<reference evidence="1 2" key="1">
    <citation type="submission" date="2015-07" db="EMBL/GenBank/DDBJ databases">
        <title>Genome sequencing project for genomic taxonomy and phylogenomics of Bacillus-like bacteria.</title>
        <authorList>
            <person name="Liu B."/>
            <person name="Wang J."/>
            <person name="Zhu Y."/>
            <person name="Liu G."/>
            <person name="Chen Q."/>
            <person name="Chen Z."/>
            <person name="Che J."/>
            <person name="Ge C."/>
            <person name="Shi H."/>
            <person name="Pan Z."/>
            <person name="Liu X."/>
        </authorList>
    </citation>
    <scope>NUCLEOTIDE SEQUENCE [LARGE SCALE GENOMIC DNA]</scope>
    <source>
        <strain evidence="1 2">DSM 54</strain>
    </source>
</reference>
<comment type="caution">
    <text evidence="1">The sequence shown here is derived from an EMBL/GenBank/DDBJ whole genome shotgun (WGS) entry which is preliminary data.</text>
</comment>
<sequence length="289" mass="33302">MDIEELTEGLKTFFPPYLEGYRTRVNELYMEEHKNSDSFYFMNPVKLYILLHEKNTHLLFSENNEDQIVFIDCSHISSEEFSVLKNGPDKLKYRFIKELLDIDEYHVDIPFYNLGKWAGVAFTNDNRGTLVDRSNRWGTHLADSHEKDYRFNKAFRSAIIPSTELEDIDTNVIIQKVNNPTFEYEFGESVKAYNSGLYLAAASTGGIALENILRLLIQVKAEAKLPQNTYIKDSLAVLRRENILPNRLAASVDSLKAIRNSNAHTNSDPVKKTTLDHLYSVIEDLSYLF</sequence>
<accession>A0A0N0UWI3</accession>
<organism evidence="1 2">
    <name type="scientific">Lysinibacillus macroides</name>
    <dbReference type="NCBI Taxonomy" id="33935"/>
    <lineage>
        <taxon>Bacteria</taxon>
        <taxon>Bacillati</taxon>
        <taxon>Bacillota</taxon>
        <taxon>Bacilli</taxon>
        <taxon>Bacillales</taxon>
        <taxon>Bacillaceae</taxon>
        <taxon>Lysinibacillus</taxon>
    </lineage>
</organism>
<evidence type="ECO:0000313" key="1">
    <source>
        <dbReference type="EMBL" id="KOY81541.1"/>
    </source>
</evidence>
<dbReference type="RefSeq" id="WP_053995598.1">
    <property type="nucleotide sequence ID" value="NZ_CP065643.1"/>
</dbReference>
<dbReference type="Proteomes" id="UP000037977">
    <property type="component" value="Unassembled WGS sequence"/>
</dbReference>
<evidence type="ECO:0008006" key="3">
    <source>
        <dbReference type="Google" id="ProtNLM"/>
    </source>
</evidence>
<name>A0A0N0UWI3_9BACI</name>
<proteinExistence type="predicted"/>
<dbReference type="AlphaFoldDB" id="A0A0N0UWI3"/>
<dbReference type="PATRIC" id="fig|33935.3.peg.4835"/>
<dbReference type="STRING" id="33935.ADM90_14110"/>